<gene>
    <name evidence="2" type="ordered locus">Sden_3662</name>
</gene>
<dbReference type="OrthoDB" id="6396584at2"/>
<organism evidence="2 3">
    <name type="scientific">Shewanella denitrificans (strain OS217 / ATCC BAA-1090 / DSM 15013)</name>
    <dbReference type="NCBI Taxonomy" id="318161"/>
    <lineage>
        <taxon>Bacteria</taxon>
        <taxon>Pseudomonadati</taxon>
        <taxon>Pseudomonadota</taxon>
        <taxon>Gammaproteobacteria</taxon>
        <taxon>Alteromonadales</taxon>
        <taxon>Shewanellaceae</taxon>
        <taxon>Shewanella</taxon>
    </lineage>
</organism>
<evidence type="ECO:0000313" key="3">
    <source>
        <dbReference type="Proteomes" id="UP000001982"/>
    </source>
</evidence>
<feature type="domain" description="Flagellar motor switch protein FliN-like C-terminal" evidence="1">
    <location>
        <begin position="216"/>
        <end position="282"/>
    </location>
</feature>
<protein>
    <recommendedName>
        <fullName evidence="1">Flagellar motor switch protein FliN-like C-terminal domain-containing protein</fullName>
    </recommendedName>
</protein>
<name>Q12HY9_SHEDO</name>
<evidence type="ECO:0000259" key="1">
    <source>
        <dbReference type="Pfam" id="PF01052"/>
    </source>
</evidence>
<dbReference type="AlphaFoldDB" id="Q12HY9"/>
<accession>Q12HY9</accession>
<sequence length="293" mass="33150">MRVTAKATLLKSDTHHKIKNVRLVQETLARSRIVKRLSHFKRPVIDAVNRIFMPITRQGYPSLSTITLSEIDSPVQAETHLGWFACRHQQKTLAWWRVDRCTLEQLASGYYGSQKNPLSSPLRQPSQSEFRLIKRLFINVFEVLPFEELDLEELEIELVKNHATIEADAVWALEFTQGSLAPALHIYMASSLLGLVQDMPNQKPISTDLPTKLANWLTQMPVKLRLTLGHQDIPVDSIDQMKAGDILPINLYPKSVLAVGTKALFSATVHSHDGQMLAKLTQDTNHYEDNNIG</sequence>
<dbReference type="Proteomes" id="UP000001982">
    <property type="component" value="Chromosome"/>
</dbReference>
<dbReference type="InterPro" id="IPR001543">
    <property type="entry name" value="FliN-like_C"/>
</dbReference>
<proteinExistence type="predicted"/>
<dbReference type="InterPro" id="IPR036429">
    <property type="entry name" value="SpoA-like_sf"/>
</dbReference>
<dbReference type="SUPFAM" id="SSF101801">
    <property type="entry name" value="Surface presentation of antigens (SPOA)"/>
    <property type="match status" value="1"/>
</dbReference>
<dbReference type="KEGG" id="sdn:Sden_3662"/>
<keyword evidence="3" id="KW-1185">Reference proteome</keyword>
<dbReference type="RefSeq" id="WP_011498076.1">
    <property type="nucleotide sequence ID" value="NC_007954.1"/>
</dbReference>
<dbReference type="eggNOG" id="COG1868">
    <property type="taxonomic scope" value="Bacteria"/>
</dbReference>
<dbReference type="EMBL" id="CP000302">
    <property type="protein sequence ID" value="ABE56937.1"/>
    <property type="molecule type" value="Genomic_DNA"/>
</dbReference>
<dbReference type="Pfam" id="PF01052">
    <property type="entry name" value="FliMN_C"/>
    <property type="match status" value="1"/>
</dbReference>
<dbReference type="STRING" id="318161.Sden_3662"/>
<reference evidence="2 3" key="1">
    <citation type="submission" date="2006-03" db="EMBL/GenBank/DDBJ databases">
        <title>Complete sequence of Shewanella denitrificans OS217.</title>
        <authorList>
            <consortium name="US DOE Joint Genome Institute"/>
            <person name="Copeland A."/>
            <person name="Lucas S."/>
            <person name="Lapidus A."/>
            <person name="Barry K."/>
            <person name="Detter J.C."/>
            <person name="Glavina del Rio T."/>
            <person name="Hammon N."/>
            <person name="Israni S."/>
            <person name="Dalin E."/>
            <person name="Tice H."/>
            <person name="Pitluck S."/>
            <person name="Brettin T."/>
            <person name="Bruce D."/>
            <person name="Han C."/>
            <person name="Tapia R."/>
            <person name="Gilna P."/>
            <person name="Kiss H."/>
            <person name="Schmutz J."/>
            <person name="Larimer F."/>
            <person name="Land M."/>
            <person name="Hauser L."/>
            <person name="Kyrpides N."/>
            <person name="Lykidis A."/>
            <person name="Richardson P."/>
        </authorList>
    </citation>
    <scope>NUCLEOTIDE SEQUENCE [LARGE SCALE GENOMIC DNA]</scope>
    <source>
        <strain evidence="3">OS217 / ATCC BAA-1090 / DSM 15013</strain>
    </source>
</reference>
<evidence type="ECO:0000313" key="2">
    <source>
        <dbReference type="EMBL" id="ABE56937.1"/>
    </source>
</evidence>
<dbReference type="HOGENOM" id="CLU_949620_0_0_6"/>